<evidence type="ECO:0000256" key="2">
    <source>
        <dbReference type="ARBA" id="ARBA00022771"/>
    </source>
</evidence>
<dbReference type="PANTHER" id="PTHR33823">
    <property type="entry name" value="RNA POLYMERASE-BINDING TRANSCRIPTION FACTOR DKSA-RELATED"/>
    <property type="match status" value="1"/>
</dbReference>
<dbReference type="InterPro" id="IPR000962">
    <property type="entry name" value="Znf_DskA_TraR"/>
</dbReference>
<reference evidence="6" key="1">
    <citation type="submission" date="2016-10" db="EMBL/GenBank/DDBJ databases">
        <authorList>
            <person name="de Groot N.N."/>
        </authorList>
    </citation>
    <scope>NUCLEOTIDE SEQUENCE</scope>
</reference>
<keyword evidence="1" id="KW-0479">Metal-binding</keyword>
<dbReference type="Gene3D" id="1.20.120.910">
    <property type="entry name" value="DksA, coiled-coil domain"/>
    <property type="match status" value="1"/>
</dbReference>
<organism evidence="6">
    <name type="scientific">hydrothermal vent metagenome</name>
    <dbReference type="NCBI Taxonomy" id="652676"/>
    <lineage>
        <taxon>unclassified sequences</taxon>
        <taxon>metagenomes</taxon>
        <taxon>ecological metagenomes</taxon>
    </lineage>
</organism>
<dbReference type="Pfam" id="PF01258">
    <property type="entry name" value="zf-dskA_traR"/>
    <property type="match status" value="1"/>
</dbReference>
<dbReference type="AlphaFoldDB" id="A0A1W1BCK6"/>
<accession>A0A1W1BCK6</accession>
<evidence type="ECO:0000256" key="1">
    <source>
        <dbReference type="ARBA" id="ARBA00022723"/>
    </source>
</evidence>
<proteinExistence type="predicted"/>
<feature type="domain" description="Zinc finger DksA/TraR C4-type" evidence="5">
    <location>
        <begin position="82"/>
        <end position="115"/>
    </location>
</feature>
<dbReference type="GO" id="GO:0008270">
    <property type="term" value="F:zinc ion binding"/>
    <property type="evidence" value="ECO:0007669"/>
    <property type="project" value="UniProtKB-KW"/>
</dbReference>
<dbReference type="SUPFAM" id="SSF57716">
    <property type="entry name" value="Glucocorticoid receptor-like (DNA-binding domain)"/>
    <property type="match status" value="1"/>
</dbReference>
<dbReference type="EMBL" id="FPHE01000017">
    <property type="protein sequence ID" value="SFV51195.1"/>
    <property type="molecule type" value="Genomic_DNA"/>
</dbReference>
<dbReference type="SUPFAM" id="SSF109635">
    <property type="entry name" value="DnaK suppressor protein DksA, alpha-hairpin domain"/>
    <property type="match status" value="1"/>
</dbReference>
<sequence length="118" mass="13664">MLNREQINFFNTALKERREQIRNNLNITTTEMDSLNTNELKDEADHASTSLGRAVDNAILNQQANELAEIELALGKITDNLYGICEMCEEEINIERLKVKIFARYCITCREVIEKEQK</sequence>
<gene>
    <name evidence="6" type="ORF">MNB_SV-12-725</name>
</gene>
<keyword evidence="3" id="KW-0862">Zinc</keyword>
<evidence type="ECO:0000256" key="4">
    <source>
        <dbReference type="SAM" id="Coils"/>
    </source>
</evidence>
<keyword evidence="2" id="KW-0863">Zinc-finger</keyword>
<dbReference type="PROSITE" id="PS51128">
    <property type="entry name" value="ZF_DKSA_2"/>
    <property type="match status" value="1"/>
</dbReference>
<evidence type="ECO:0000256" key="3">
    <source>
        <dbReference type="ARBA" id="ARBA00022833"/>
    </source>
</evidence>
<dbReference type="PANTHER" id="PTHR33823:SF4">
    <property type="entry name" value="GENERAL STRESS PROTEIN 16O"/>
    <property type="match status" value="1"/>
</dbReference>
<dbReference type="InterPro" id="IPR037187">
    <property type="entry name" value="DnaK_N"/>
</dbReference>
<dbReference type="NCBIfam" id="NF033459">
    <property type="entry name" value="DksA_like"/>
    <property type="match status" value="1"/>
</dbReference>
<evidence type="ECO:0000259" key="5">
    <source>
        <dbReference type="Pfam" id="PF01258"/>
    </source>
</evidence>
<keyword evidence="4" id="KW-0175">Coiled coil</keyword>
<name>A0A1W1BCK6_9ZZZZ</name>
<evidence type="ECO:0000313" key="6">
    <source>
        <dbReference type="EMBL" id="SFV51195.1"/>
    </source>
</evidence>
<feature type="coiled-coil region" evidence="4">
    <location>
        <begin position="11"/>
        <end position="80"/>
    </location>
</feature>
<protein>
    <submittedName>
        <fullName evidence="6">C4-type zinc finger protein, DksA/TraR family</fullName>
    </submittedName>
</protein>